<protein>
    <submittedName>
        <fullName evidence="1">Uncharacterized protein</fullName>
    </submittedName>
</protein>
<dbReference type="RefSeq" id="WP_092794038.1">
    <property type="nucleotide sequence ID" value="NZ_FNXF01000010.1"/>
</dbReference>
<keyword evidence="2" id="KW-1185">Reference proteome</keyword>
<gene>
    <name evidence="1" type="ORF">SAMN05660691_02638</name>
</gene>
<dbReference type="STRING" id="173990.SAMN05660691_02638"/>
<accession>A0A1H6MCS4</accession>
<dbReference type="OrthoDB" id="5767174at2"/>
<dbReference type="AlphaFoldDB" id="A0A1H6MCS4"/>
<evidence type="ECO:0000313" key="1">
    <source>
        <dbReference type="EMBL" id="SEH99241.1"/>
    </source>
</evidence>
<reference evidence="2" key="1">
    <citation type="submission" date="2016-10" db="EMBL/GenBank/DDBJ databases">
        <authorList>
            <person name="Varghese N."/>
            <person name="Submissions S."/>
        </authorList>
    </citation>
    <scope>NUCLEOTIDE SEQUENCE [LARGE SCALE GENOMIC DNA]</scope>
    <source>
        <strain evidence="2">DSM 17616</strain>
    </source>
</reference>
<organism evidence="1 2">
    <name type="scientific">Rheinheimera pacifica</name>
    <dbReference type="NCBI Taxonomy" id="173990"/>
    <lineage>
        <taxon>Bacteria</taxon>
        <taxon>Pseudomonadati</taxon>
        <taxon>Pseudomonadota</taxon>
        <taxon>Gammaproteobacteria</taxon>
        <taxon>Chromatiales</taxon>
        <taxon>Chromatiaceae</taxon>
        <taxon>Rheinheimera</taxon>
    </lineage>
</organism>
<dbReference type="Proteomes" id="UP000199371">
    <property type="component" value="Unassembled WGS sequence"/>
</dbReference>
<proteinExistence type="predicted"/>
<name>A0A1H6MCS4_9GAMM</name>
<sequence>MTTPEQFEQKLQQQYRHDKACHVLPQRVSREIVRRARPVKRSSGMGLWRNTQLAMSCALLLLMGYLLQPADKTTPLYYQVVVMQDEHYKEVQEHRLSPQTEHRALSQQADPSAVYQQYTAAQQRSTAFHYHTGLLRQQEEQWQITVCDDLLLSIDRQLLGQLNLQQHKLSDFAQQQWVEFVSNSAGQLVAIKPVSRGLYCSDS</sequence>
<dbReference type="EMBL" id="FNXF01000010">
    <property type="protein sequence ID" value="SEH99241.1"/>
    <property type="molecule type" value="Genomic_DNA"/>
</dbReference>
<evidence type="ECO:0000313" key="2">
    <source>
        <dbReference type="Proteomes" id="UP000199371"/>
    </source>
</evidence>